<sequence>MDRPAATDETPLDVRLTDAAALDFDQVLALYNAVGWTAYTSSPETVSAALSGSAAIAVAYAGTELVGLARVISDGASICYLQDVLVRPAFQRRGIGRRLVQLVLQPFSHVRQKVLLTEDEAGQKAFYESLGYTQVTDNDGGALRAFARFDD</sequence>
<protein>
    <submittedName>
        <fullName evidence="4">GNAT family N-acetyltransferase</fullName>
    </submittedName>
</protein>
<name>A0ABY3WBL1_9MICC</name>
<accession>A0ABY3WBL1</accession>
<dbReference type="CDD" id="cd04301">
    <property type="entry name" value="NAT_SF"/>
    <property type="match status" value="1"/>
</dbReference>
<feature type="domain" description="N-acetyltransferase" evidence="3">
    <location>
        <begin position="14"/>
        <end position="150"/>
    </location>
</feature>
<dbReference type="Pfam" id="PF13673">
    <property type="entry name" value="Acetyltransf_10"/>
    <property type="match status" value="1"/>
</dbReference>
<proteinExistence type="predicted"/>
<organism evidence="4 5">
    <name type="scientific">Arthrobacter sulfonylureivorans</name>
    <dbReference type="NCBI Taxonomy" id="2486855"/>
    <lineage>
        <taxon>Bacteria</taxon>
        <taxon>Bacillati</taxon>
        <taxon>Actinomycetota</taxon>
        <taxon>Actinomycetes</taxon>
        <taxon>Micrococcales</taxon>
        <taxon>Micrococcaceae</taxon>
        <taxon>Arthrobacter</taxon>
    </lineage>
</organism>
<dbReference type="PANTHER" id="PTHR43626">
    <property type="entry name" value="ACYL-COA N-ACYLTRANSFERASE"/>
    <property type="match status" value="1"/>
</dbReference>
<evidence type="ECO:0000256" key="1">
    <source>
        <dbReference type="ARBA" id="ARBA00022679"/>
    </source>
</evidence>
<keyword evidence="2" id="KW-0012">Acyltransferase</keyword>
<dbReference type="RefSeq" id="WP_241914735.1">
    <property type="nucleotide sequence ID" value="NZ_CP093326.1"/>
</dbReference>
<evidence type="ECO:0000259" key="3">
    <source>
        <dbReference type="PROSITE" id="PS51186"/>
    </source>
</evidence>
<dbReference type="EMBL" id="CP093326">
    <property type="protein sequence ID" value="UNK46841.1"/>
    <property type="molecule type" value="Genomic_DNA"/>
</dbReference>
<dbReference type="PANTHER" id="PTHR43626:SF4">
    <property type="entry name" value="GCN5-RELATED N-ACETYLTRANSFERASE 2, CHLOROPLASTIC"/>
    <property type="match status" value="1"/>
</dbReference>
<evidence type="ECO:0000256" key="2">
    <source>
        <dbReference type="ARBA" id="ARBA00023315"/>
    </source>
</evidence>
<evidence type="ECO:0000313" key="5">
    <source>
        <dbReference type="Proteomes" id="UP000829069"/>
    </source>
</evidence>
<dbReference type="Gene3D" id="3.40.630.30">
    <property type="match status" value="1"/>
</dbReference>
<evidence type="ECO:0000313" key="4">
    <source>
        <dbReference type="EMBL" id="UNK46841.1"/>
    </source>
</evidence>
<keyword evidence="1" id="KW-0808">Transferase</keyword>
<dbReference type="InterPro" id="IPR016181">
    <property type="entry name" value="Acyl_CoA_acyltransferase"/>
</dbReference>
<gene>
    <name evidence="4" type="ORF">MNQ99_05670</name>
</gene>
<reference evidence="4 5" key="1">
    <citation type="submission" date="2022-03" db="EMBL/GenBank/DDBJ databases">
        <title>Isotopic signatures of nitrous oxide derived from detoxification processes.</title>
        <authorList>
            <person name="Behrendt U."/>
            <person name="Buchen C."/>
            <person name="Well R."/>
            <person name="Ulrich A."/>
            <person name="Rohe L."/>
            <person name="Kolb S."/>
            <person name="Schloter M."/>
            <person name="Horn M.A."/>
            <person name="Augustin J."/>
        </authorList>
    </citation>
    <scope>NUCLEOTIDE SEQUENCE [LARGE SCALE GENOMIC DNA]</scope>
    <source>
        <strain evidence="4 5">S4-C24</strain>
    </source>
</reference>
<dbReference type="InterPro" id="IPR000182">
    <property type="entry name" value="GNAT_dom"/>
</dbReference>
<dbReference type="SUPFAM" id="SSF55729">
    <property type="entry name" value="Acyl-CoA N-acyltransferases (Nat)"/>
    <property type="match status" value="1"/>
</dbReference>
<keyword evidence="5" id="KW-1185">Reference proteome</keyword>
<dbReference type="PROSITE" id="PS51186">
    <property type="entry name" value="GNAT"/>
    <property type="match status" value="1"/>
</dbReference>
<dbReference type="InterPro" id="IPR045039">
    <property type="entry name" value="NSI-like"/>
</dbReference>
<dbReference type="Proteomes" id="UP000829069">
    <property type="component" value="Chromosome"/>
</dbReference>